<keyword evidence="2" id="KW-1185">Reference proteome</keyword>
<organism evidence="1 2">
    <name type="scientific">Pyronema omphalodes (strain CBS 100304)</name>
    <name type="common">Pyronema confluens</name>
    <dbReference type="NCBI Taxonomy" id="1076935"/>
    <lineage>
        <taxon>Eukaryota</taxon>
        <taxon>Fungi</taxon>
        <taxon>Dikarya</taxon>
        <taxon>Ascomycota</taxon>
        <taxon>Pezizomycotina</taxon>
        <taxon>Pezizomycetes</taxon>
        <taxon>Pezizales</taxon>
        <taxon>Pyronemataceae</taxon>
        <taxon>Pyronema</taxon>
    </lineage>
</organism>
<reference evidence="1 2" key="1">
    <citation type="journal article" date="2013" name="PLoS Genet.">
        <title>The genome and development-dependent transcriptomes of Pyronema confluens: a window into fungal evolution.</title>
        <authorList>
            <person name="Traeger S."/>
            <person name="Altegoer F."/>
            <person name="Freitag M."/>
            <person name="Gabaldon T."/>
            <person name="Kempken F."/>
            <person name="Kumar A."/>
            <person name="Marcet-Houben M."/>
            <person name="Poggeler S."/>
            <person name="Stajich J.E."/>
            <person name="Nowrousian M."/>
        </authorList>
    </citation>
    <scope>NUCLEOTIDE SEQUENCE [LARGE SCALE GENOMIC DNA]</scope>
    <source>
        <strain evidence="2">CBS 100304</strain>
        <tissue evidence="1">Vegetative mycelium</tissue>
    </source>
</reference>
<proteinExistence type="predicted"/>
<dbReference type="AlphaFoldDB" id="U4L7D4"/>
<name>U4L7D4_PYROM</name>
<evidence type="ECO:0000313" key="2">
    <source>
        <dbReference type="Proteomes" id="UP000018144"/>
    </source>
</evidence>
<dbReference type="EMBL" id="HF935720">
    <property type="protein sequence ID" value="CCX12534.1"/>
    <property type="molecule type" value="Genomic_DNA"/>
</dbReference>
<evidence type="ECO:0000313" key="1">
    <source>
        <dbReference type="EMBL" id="CCX12534.1"/>
    </source>
</evidence>
<accession>U4L7D4</accession>
<protein>
    <submittedName>
        <fullName evidence="1">Uncharacterized protein</fullName>
    </submittedName>
</protein>
<gene>
    <name evidence="1" type="ORF">PCON_12128</name>
</gene>
<sequence>MNISARIRISRPASNVGPFKSVHMDIQPKSRKTWQSFCHRYSGIGKNISFRIMRAPCHFFF</sequence>
<dbReference type="Proteomes" id="UP000018144">
    <property type="component" value="Unassembled WGS sequence"/>
</dbReference>